<evidence type="ECO:0000313" key="2">
    <source>
        <dbReference type="EMBL" id="KAD4981757.1"/>
    </source>
</evidence>
<protein>
    <recommendedName>
        <fullName evidence="1">Reverse transcriptase zinc-binding domain-containing protein</fullName>
    </recommendedName>
</protein>
<organism evidence="2 3">
    <name type="scientific">Mikania micrantha</name>
    <name type="common">bitter vine</name>
    <dbReference type="NCBI Taxonomy" id="192012"/>
    <lineage>
        <taxon>Eukaryota</taxon>
        <taxon>Viridiplantae</taxon>
        <taxon>Streptophyta</taxon>
        <taxon>Embryophyta</taxon>
        <taxon>Tracheophyta</taxon>
        <taxon>Spermatophyta</taxon>
        <taxon>Magnoliopsida</taxon>
        <taxon>eudicotyledons</taxon>
        <taxon>Gunneridae</taxon>
        <taxon>Pentapetalae</taxon>
        <taxon>asterids</taxon>
        <taxon>campanulids</taxon>
        <taxon>Asterales</taxon>
        <taxon>Asteraceae</taxon>
        <taxon>Asteroideae</taxon>
        <taxon>Heliantheae alliance</taxon>
        <taxon>Eupatorieae</taxon>
        <taxon>Mikania</taxon>
    </lineage>
</organism>
<gene>
    <name evidence="2" type="ORF">E3N88_18428</name>
</gene>
<dbReference type="OrthoDB" id="1729386at2759"/>
<accession>A0A5N6NKG6</accession>
<name>A0A5N6NKG6_9ASTR</name>
<dbReference type="Pfam" id="PF13966">
    <property type="entry name" value="zf-RVT"/>
    <property type="match status" value="1"/>
</dbReference>
<dbReference type="PANTHER" id="PTHR33116:SF79">
    <property type="entry name" value="REVERSE TRANSCRIPTASE DOMAIN, ZINC FINGER, CCHC-TYPE-RELATED"/>
    <property type="match status" value="1"/>
</dbReference>
<dbReference type="EMBL" id="SZYD01000010">
    <property type="protein sequence ID" value="KAD4981757.1"/>
    <property type="molecule type" value="Genomic_DNA"/>
</dbReference>
<dbReference type="PANTHER" id="PTHR33116">
    <property type="entry name" value="REVERSE TRANSCRIPTASE ZINC-BINDING DOMAIN-CONTAINING PROTEIN-RELATED-RELATED"/>
    <property type="match status" value="1"/>
</dbReference>
<comment type="caution">
    <text evidence="2">The sequence shown here is derived from an EMBL/GenBank/DDBJ whole genome shotgun (WGS) entry which is preliminary data.</text>
</comment>
<feature type="domain" description="Reverse transcriptase zinc-binding" evidence="1">
    <location>
        <begin position="32"/>
        <end position="118"/>
    </location>
</feature>
<dbReference type="InterPro" id="IPR026960">
    <property type="entry name" value="RVT-Znf"/>
</dbReference>
<dbReference type="AlphaFoldDB" id="A0A5N6NKG6"/>
<dbReference type="Proteomes" id="UP000326396">
    <property type="component" value="Linkage Group LG18"/>
</dbReference>
<reference evidence="2 3" key="1">
    <citation type="submission" date="2019-05" db="EMBL/GenBank/DDBJ databases">
        <title>Mikania micrantha, genome provides insights into the molecular mechanism of rapid growth.</title>
        <authorList>
            <person name="Liu B."/>
        </authorList>
    </citation>
    <scope>NUCLEOTIDE SEQUENCE [LARGE SCALE GENOMIC DNA]</scope>
    <source>
        <strain evidence="2">NLD-2019</strain>
        <tissue evidence="2">Leaf</tissue>
    </source>
</reference>
<keyword evidence="3" id="KW-1185">Reference proteome</keyword>
<evidence type="ECO:0000313" key="3">
    <source>
        <dbReference type="Proteomes" id="UP000326396"/>
    </source>
</evidence>
<sequence length="173" mass="19929">MGGGGFDDNMGEVVFDDNEDKWYWQNDFGVDFSVKTGRREMMENTNAIMPGRLFFWNNWVIKKVNVFVWRACLNRIPTMDALQCRGVEVGSTLCPNCGMTVESADHLLVKCMVARTIWWQICRWAKIPCPTIFESVGGLLDHANASVGEKNRKTVINLIFQTMLWRIWLARND</sequence>
<evidence type="ECO:0000259" key="1">
    <source>
        <dbReference type="Pfam" id="PF13966"/>
    </source>
</evidence>
<proteinExistence type="predicted"/>